<evidence type="ECO:0000313" key="4">
    <source>
        <dbReference type="EMBL" id="PIK39013.1"/>
    </source>
</evidence>
<keyword evidence="2" id="KW-0067">ATP-binding</keyword>
<dbReference type="PANTHER" id="PTHR24418">
    <property type="entry name" value="TYROSINE-PROTEIN KINASE"/>
    <property type="match status" value="1"/>
</dbReference>
<dbReference type="SUPFAM" id="SSF56112">
    <property type="entry name" value="Protein kinase-like (PK-like)"/>
    <property type="match status" value="1"/>
</dbReference>
<dbReference type="STRING" id="307972.A0A2G8JTE9"/>
<dbReference type="InterPro" id="IPR011009">
    <property type="entry name" value="Kinase-like_dom_sf"/>
</dbReference>
<dbReference type="OrthoDB" id="5979581at2759"/>
<dbReference type="InterPro" id="IPR050198">
    <property type="entry name" value="Non-receptor_tyrosine_kinases"/>
</dbReference>
<evidence type="ECO:0000259" key="3">
    <source>
        <dbReference type="PROSITE" id="PS50011"/>
    </source>
</evidence>
<dbReference type="InterPro" id="IPR000719">
    <property type="entry name" value="Prot_kinase_dom"/>
</dbReference>
<dbReference type="Proteomes" id="UP000230750">
    <property type="component" value="Unassembled WGS sequence"/>
</dbReference>
<feature type="domain" description="Protein kinase" evidence="3">
    <location>
        <begin position="1"/>
        <end position="315"/>
    </location>
</feature>
<sequence>MPVYFLYSPTLPELPTIDNISQTSKDSEDYYAASDRPTEQTGIFTEKDVCLILNIKKAKWYSRWMGTIPDSKGDKKYVMLTTVSEKVIRSKQIHWNEFIKRNIDLPTTKHLVDVEGIAVLQGRFHLVQELHVTESLESRLAMVSIRGETQIPMHLSEVIQLMDGILDGMNVIHSYGFLHPGLSTKKIILAGEGHIKLYDFCLAKDARNVNIFNKSKLSRSLNNFAPEAMYRNEYSSPADVWSTAVVIWELLTGKPPFPTGQDGKDFDDLLAITPVETQVTKYEQLKNKLLFQCWHLPCPLRPTISELRESYTKIFDRFKEIAMRFHVVIYTLL</sequence>
<keyword evidence="5" id="KW-1185">Reference proteome</keyword>
<comment type="caution">
    <text evidence="4">The sequence shown here is derived from an EMBL/GenBank/DDBJ whole genome shotgun (WGS) entry which is preliminary data.</text>
</comment>
<gene>
    <name evidence="4" type="ORF">BSL78_24144</name>
</gene>
<dbReference type="GO" id="GO:0004672">
    <property type="term" value="F:protein kinase activity"/>
    <property type="evidence" value="ECO:0007669"/>
    <property type="project" value="InterPro"/>
</dbReference>
<dbReference type="PROSITE" id="PS50011">
    <property type="entry name" value="PROTEIN_KINASE_DOM"/>
    <property type="match status" value="1"/>
</dbReference>
<organism evidence="4 5">
    <name type="scientific">Stichopus japonicus</name>
    <name type="common">Sea cucumber</name>
    <dbReference type="NCBI Taxonomy" id="307972"/>
    <lineage>
        <taxon>Eukaryota</taxon>
        <taxon>Metazoa</taxon>
        <taxon>Echinodermata</taxon>
        <taxon>Eleutherozoa</taxon>
        <taxon>Echinozoa</taxon>
        <taxon>Holothuroidea</taxon>
        <taxon>Aspidochirotacea</taxon>
        <taxon>Aspidochirotida</taxon>
        <taxon>Stichopodidae</taxon>
        <taxon>Apostichopus</taxon>
    </lineage>
</organism>
<dbReference type="Gene3D" id="1.10.510.10">
    <property type="entry name" value="Transferase(Phosphotransferase) domain 1"/>
    <property type="match status" value="1"/>
</dbReference>
<evidence type="ECO:0000313" key="5">
    <source>
        <dbReference type="Proteomes" id="UP000230750"/>
    </source>
</evidence>
<evidence type="ECO:0000256" key="2">
    <source>
        <dbReference type="ARBA" id="ARBA00022840"/>
    </source>
</evidence>
<keyword evidence="1" id="KW-0547">Nucleotide-binding</keyword>
<dbReference type="EMBL" id="MRZV01001287">
    <property type="protein sequence ID" value="PIK39013.1"/>
    <property type="molecule type" value="Genomic_DNA"/>
</dbReference>
<dbReference type="InterPro" id="IPR001245">
    <property type="entry name" value="Ser-Thr/Tyr_kinase_cat_dom"/>
</dbReference>
<proteinExistence type="predicted"/>
<reference evidence="4 5" key="1">
    <citation type="journal article" date="2017" name="PLoS Biol.">
        <title>The sea cucumber genome provides insights into morphological evolution and visceral regeneration.</title>
        <authorList>
            <person name="Zhang X."/>
            <person name="Sun L."/>
            <person name="Yuan J."/>
            <person name="Sun Y."/>
            <person name="Gao Y."/>
            <person name="Zhang L."/>
            <person name="Li S."/>
            <person name="Dai H."/>
            <person name="Hamel J.F."/>
            <person name="Liu C."/>
            <person name="Yu Y."/>
            <person name="Liu S."/>
            <person name="Lin W."/>
            <person name="Guo K."/>
            <person name="Jin S."/>
            <person name="Xu P."/>
            <person name="Storey K.B."/>
            <person name="Huan P."/>
            <person name="Zhang T."/>
            <person name="Zhou Y."/>
            <person name="Zhang J."/>
            <person name="Lin C."/>
            <person name="Li X."/>
            <person name="Xing L."/>
            <person name="Huo D."/>
            <person name="Sun M."/>
            <person name="Wang L."/>
            <person name="Mercier A."/>
            <person name="Li F."/>
            <person name="Yang H."/>
            <person name="Xiang J."/>
        </authorList>
    </citation>
    <scope>NUCLEOTIDE SEQUENCE [LARGE SCALE GENOMIC DNA]</scope>
    <source>
        <strain evidence="4">Shaxun</strain>
        <tissue evidence="4">Muscle</tissue>
    </source>
</reference>
<accession>A0A2G8JTE9</accession>
<evidence type="ECO:0000256" key="1">
    <source>
        <dbReference type="ARBA" id="ARBA00022741"/>
    </source>
</evidence>
<keyword evidence="4" id="KW-0675">Receptor</keyword>
<dbReference type="GO" id="GO:0005524">
    <property type="term" value="F:ATP binding"/>
    <property type="evidence" value="ECO:0007669"/>
    <property type="project" value="UniProtKB-KW"/>
</dbReference>
<dbReference type="Pfam" id="PF07714">
    <property type="entry name" value="PK_Tyr_Ser-Thr"/>
    <property type="match status" value="1"/>
</dbReference>
<dbReference type="AlphaFoldDB" id="A0A2G8JTE9"/>
<name>A0A2G8JTE9_STIJA</name>
<protein>
    <submittedName>
        <fullName evidence="4">Fibroblast growth factor receptor B</fullName>
    </submittedName>
</protein>